<dbReference type="GO" id="GO:0016493">
    <property type="term" value="F:C-C chemokine receptor activity"/>
    <property type="evidence" value="ECO:0007669"/>
    <property type="project" value="TreeGrafter"/>
</dbReference>
<keyword evidence="12 13" id="KW-0807">Transducer</keyword>
<reference evidence="17" key="3">
    <citation type="submission" date="2025-09" db="UniProtKB">
        <authorList>
            <consortium name="Ensembl"/>
        </authorList>
    </citation>
    <scope>IDENTIFICATION</scope>
</reference>
<dbReference type="PROSITE" id="PS50262">
    <property type="entry name" value="G_PROTEIN_RECEP_F1_2"/>
    <property type="match status" value="1"/>
</dbReference>
<evidence type="ECO:0000313" key="18">
    <source>
        <dbReference type="Proteomes" id="UP000694397"/>
    </source>
</evidence>
<dbReference type="InterPro" id="IPR000276">
    <property type="entry name" value="GPCR_Rhodpsn"/>
</dbReference>
<dbReference type="PRINTS" id="PR01157">
    <property type="entry name" value="P2YPURNOCPTR"/>
</dbReference>
<dbReference type="PANTHER" id="PTHR10489:SF953">
    <property type="entry name" value="APELIN RECEPTOR"/>
    <property type="match status" value="1"/>
</dbReference>
<comment type="subcellular location">
    <subcellularLocation>
        <location evidence="1">Cell membrane</location>
    </subcellularLocation>
</comment>
<dbReference type="AlphaFoldDB" id="A0A8C9TRD7"/>
<evidence type="ECO:0000256" key="8">
    <source>
        <dbReference type="ARBA" id="ARBA00023157"/>
    </source>
</evidence>
<dbReference type="Gene3D" id="1.20.1070.10">
    <property type="entry name" value="Rhodopsin 7-helix transmembrane proteins"/>
    <property type="match status" value="1"/>
</dbReference>
<keyword evidence="8" id="KW-1015">Disulfide bond</keyword>
<keyword evidence="6 13" id="KW-0297">G-protein coupled receptor</keyword>
<evidence type="ECO:0000256" key="2">
    <source>
        <dbReference type="ARBA" id="ARBA00022473"/>
    </source>
</evidence>
<keyword evidence="10" id="KW-0325">Glycoprotein</keyword>
<sequence length="382" mass="42406">ALKMGDFTIYTIILHQTHNRFEWGATWVLIPAIYILAFTLGSLGNGLVLWLPTICTHPVRSAPSRSLTDSLIASLAAADLAFVVTLPLWAAYTALGFHWPFGKFFCKASSYLVAVNMYASVFSLAGLSVERYWVIAGRLQAHRARGSRSRILWIVGGVWVVASILALPALLLRTGNASYRLVSCEMDYSILISTDLPEDREWAELLWTAAMGIKSTLLGFLLPLTILLLCYCSLGHLLSQHFGRGPWADRRRQRRLLRVIITLVLAFFLCWLPFHVNKTLSILTELELLPYSCSFDRALLVAHPYTTCLGYVNSCLNPLLYACCDAGFRRRCRALLNSCCRKGARDSDNEEPSRSSAVPSGTNDGTGNGGSDARGNREHRSQ</sequence>
<gene>
    <name evidence="17" type="primary">APLNR</name>
    <name evidence="17" type="synonym">aplnr2</name>
</gene>
<keyword evidence="7 15" id="KW-0472">Membrane</keyword>
<name>A0A8C9TRD7_SCLFO</name>
<evidence type="ECO:0000256" key="11">
    <source>
        <dbReference type="ARBA" id="ARBA00023218"/>
    </source>
</evidence>
<evidence type="ECO:0000256" key="1">
    <source>
        <dbReference type="ARBA" id="ARBA00004236"/>
    </source>
</evidence>
<evidence type="ECO:0000256" key="5">
    <source>
        <dbReference type="ARBA" id="ARBA00022989"/>
    </source>
</evidence>
<reference evidence="17" key="2">
    <citation type="submission" date="2025-08" db="UniProtKB">
        <authorList>
            <consortium name="Ensembl"/>
        </authorList>
    </citation>
    <scope>IDENTIFICATION</scope>
</reference>
<keyword evidence="18" id="KW-1185">Reference proteome</keyword>
<feature type="domain" description="G-protein coupled receptors family 1 profile" evidence="16">
    <location>
        <begin position="44"/>
        <end position="321"/>
    </location>
</feature>
<feature type="transmembrane region" description="Helical" evidence="15">
    <location>
        <begin position="151"/>
        <end position="171"/>
    </location>
</feature>
<feature type="transmembrane region" description="Helical" evidence="15">
    <location>
        <begin position="27"/>
        <end position="51"/>
    </location>
</feature>
<keyword evidence="5 15" id="KW-1133">Transmembrane helix</keyword>
<dbReference type="GO" id="GO:0009897">
    <property type="term" value="C:external side of plasma membrane"/>
    <property type="evidence" value="ECO:0007669"/>
    <property type="project" value="TreeGrafter"/>
</dbReference>
<evidence type="ECO:0000256" key="4">
    <source>
        <dbReference type="ARBA" id="ARBA00022692"/>
    </source>
</evidence>
<keyword evidence="3" id="KW-1003">Cell membrane</keyword>
<dbReference type="GO" id="GO:0007369">
    <property type="term" value="P:gastrulation"/>
    <property type="evidence" value="ECO:0007669"/>
    <property type="project" value="UniProtKB-KW"/>
</dbReference>
<accession>A0A8C9TRD7</accession>
<keyword evidence="4 13" id="KW-0812">Transmembrane</keyword>
<keyword evidence="9 13" id="KW-0675">Receptor</keyword>
<feature type="transmembrane region" description="Helical" evidence="15">
    <location>
        <begin position="255"/>
        <end position="274"/>
    </location>
</feature>
<evidence type="ECO:0000256" key="14">
    <source>
        <dbReference type="SAM" id="MobiDB-lite"/>
    </source>
</evidence>
<evidence type="ECO:0000259" key="16">
    <source>
        <dbReference type="PROSITE" id="PS50262"/>
    </source>
</evidence>
<dbReference type="Pfam" id="PF00001">
    <property type="entry name" value="7tm_1"/>
    <property type="match status" value="1"/>
</dbReference>
<feature type="region of interest" description="Disordered" evidence="14">
    <location>
        <begin position="342"/>
        <end position="382"/>
    </location>
</feature>
<dbReference type="GO" id="GO:0006955">
    <property type="term" value="P:immune response"/>
    <property type="evidence" value="ECO:0007669"/>
    <property type="project" value="TreeGrafter"/>
</dbReference>
<evidence type="ECO:0000256" key="15">
    <source>
        <dbReference type="SAM" id="Phobius"/>
    </source>
</evidence>
<organism evidence="17 18">
    <name type="scientific">Scleropages formosus</name>
    <name type="common">Asian bonytongue</name>
    <name type="synonym">Osteoglossum formosum</name>
    <dbReference type="NCBI Taxonomy" id="113540"/>
    <lineage>
        <taxon>Eukaryota</taxon>
        <taxon>Metazoa</taxon>
        <taxon>Chordata</taxon>
        <taxon>Craniata</taxon>
        <taxon>Vertebrata</taxon>
        <taxon>Euteleostomi</taxon>
        <taxon>Actinopterygii</taxon>
        <taxon>Neopterygii</taxon>
        <taxon>Teleostei</taxon>
        <taxon>Osteoglossocephala</taxon>
        <taxon>Osteoglossomorpha</taxon>
        <taxon>Osteoglossiformes</taxon>
        <taxon>Osteoglossidae</taxon>
        <taxon>Scleropages</taxon>
    </lineage>
</organism>
<feature type="transmembrane region" description="Helical" evidence="15">
    <location>
        <begin position="205"/>
        <end position="234"/>
    </location>
</feature>
<evidence type="ECO:0000256" key="3">
    <source>
        <dbReference type="ARBA" id="ARBA00022475"/>
    </source>
</evidence>
<keyword evidence="11" id="KW-0306">Gastrulation</keyword>
<feature type="transmembrane region" description="Helical" evidence="15">
    <location>
        <begin position="71"/>
        <end position="91"/>
    </location>
</feature>
<evidence type="ECO:0000256" key="7">
    <source>
        <dbReference type="ARBA" id="ARBA00023136"/>
    </source>
</evidence>
<dbReference type="GO" id="GO:0030593">
    <property type="term" value="P:neutrophil chemotaxis"/>
    <property type="evidence" value="ECO:0007669"/>
    <property type="project" value="TreeGrafter"/>
</dbReference>
<feature type="compositionally biased region" description="Basic and acidic residues" evidence="14">
    <location>
        <begin position="343"/>
        <end position="353"/>
    </location>
</feature>
<proteinExistence type="inferred from homology"/>
<dbReference type="SUPFAM" id="SSF81321">
    <property type="entry name" value="Family A G protein-coupled receptor-like"/>
    <property type="match status" value="1"/>
</dbReference>
<evidence type="ECO:0000256" key="9">
    <source>
        <dbReference type="ARBA" id="ARBA00023170"/>
    </source>
</evidence>
<evidence type="ECO:0000256" key="10">
    <source>
        <dbReference type="ARBA" id="ARBA00023180"/>
    </source>
</evidence>
<evidence type="ECO:0000256" key="12">
    <source>
        <dbReference type="ARBA" id="ARBA00023224"/>
    </source>
</evidence>
<dbReference type="GO" id="GO:0007204">
    <property type="term" value="P:positive regulation of cytosolic calcium ion concentration"/>
    <property type="evidence" value="ECO:0007669"/>
    <property type="project" value="TreeGrafter"/>
</dbReference>
<dbReference type="GO" id="GO:0019957">
    <property type="term" value="F:C-C chemokine binding"/>
    <property type="evidence" value="ECO:0007669"/>
    <property type="project" value="TreeGrafter"/>
</dbReference>
<keyword evidence="2" id="KW-0217">Developmental protein</keyword>
<dbReference type="PANTHER" id="PTHR10489">
    <property type="entry name" value="CELL ADHESION MOLECULE"/>
    <property type="match status" value="1"/>
</dbReference>
<evidence type="ECO:0000313" key="17">
    <source>
        <dbReference type="Ensembl" id="ENSSFOP00015050721.1"/>
    </source>
</evidence>
<dbReference type="PRINTS" id="PR00237">
    <property type="entry name" value="GPCRRHODOPSN"/>
</dbReference>
<dbReference type="GO" id="GO:0019722">
    <property type="term" value="P:calcium-mediated signaling"/>
    <property type="evidence" value="ECO:0007669"/>
    <property type="project" value="TreeGrafter"/>
</dbReference>
<feature type="transmembrane region" description="Helical" evidence="15">
    <location>
        <begin position="111"/>
        <end position="130"/>
    </location>
</feature>
<dbReference type="InterPro" id="IPR017452">
    <property type="entry name" value="GPCR_Rhodpsn_7TM"/>
</dbReference>
<dbReference type="OrthoDB" id="5981855at2759"/>
<dbReference type="GO" id="GO:0060182">
    <property type="term" value="F:apelin receptor activity"/>
    <property type="evidence" value="ECO:0007669"/>
    <property type="project" value="Ensembl"/>
</dbReference>
<reference evidence="17 18" key="1">
    <citation type="submission" date="2019-04" db="EMBL/GenBank/DDBJ databases">
        <authorList>
            <consortium name="Wellcome Sanger Institute Data Sharing"/>
        </authorList>
    </citation>
    <scope>NUCLEOTIDE SEQUENCE [LARGE SCALE GENOMIC DNA]</scope>
</reference>
<protein>
    <submittedName>
        <fullName evidence="17">Apelin receptor 2</fullName>
    </submittedName>
</protein>
<dbReference type="Ensembl" id="ENSSFOT00015059184.1">
    <property type="protein sequence ID" value="ENSSFOP00015050721.1"/>
    <property type="gene ID" value="ENSSFOG00015025805.1"/>
</dbReference>
<evidence type="ECO:0000256" key="6">
    <source>
        <dbReference type="ARBA" id="ARBA00023040"/>
    </source>
</evidence>
<dbReference type="Proteomes" id="UP000694397">
    <property type="component" value="Chromosome 7"/>
</dbReference>
<comment type="similarity">
    <text evidence="13">Belongs to the G-protein coupled receptor 1 family.</text>
</comment>
<dbReference type="GeneTree" id="ENSGT01130000278303"/>
<dbReference type="PROSITE" id="PS00237">
    <property type="entry name" value="G_PROTEIN_RECEP_F1_1"/>
    <property type="match status" value="1"/>
</dbReference>
<evidence type="ECO:0000256" key="13">
    <source>
        <dbReference type="RuleBase" id="RU000688"/>
    </source>
</evidence>
<dbReference type="InterPro" id="IPR050119">
    <property type="entry name" value="CCR1-9-like"/>
</dbReference>